<name>A0A4Y8L3E4_9BACT</name>
<organism evidence="1 2">
    <name type="scientific">Dysgonomonas capnocytophagoides</name>
    <dbReference type="NCBI Taxonomy" id="45254"/>
    <lineage>
        <taxon>Bacteria</taxon>
        <taxon>Pseudomonadati</taxon>
        <taxon>Bacteroidota</taxon>
        <taxon>Bacteroidia</taxon>
        <taxon>Bacteroidales</taxon>
        <taxon>Dysgonomonadaceae</taxon>
        <taxon>Dysgonomonas</taxon>
    </lineage>
</organism>
<protein>
    <submittedName>
        <fullName evidence="1">Uncharacterized protein</fullName>
    </submittedName>
</protein>
<dbReference type="OrthoDB" id="997544at2"/>
<evidence type="ECO:0000313" key="2">
    <source>
        <dbReference type="Proteomes" id="UP000297861"/>
    </source>
</evidence>
<reference evidence="1 2" key="1">
    <citation type="submission" date="2019-03" db="EMBL/GenBank/DDBJ databases">
        <title>San Antonio Military Medical Center submission to MRSN (WRAIR), pending publication.</title>
        <authorList>
            <person name="Blyth D.M."/>
            <person name="Mccarthy S.L."/>
            <person name="Schall S.E."/>
            <person name="Stam J.A."/>
            <person name="Ong A.C."/>
            <person name="Mcgann P.T."/>
        </authorList>
    </citation>
    <scope>NUCLEOTIDE SEQUENCE [LARGE SCALE GENOMIC DNA]</scope>
    <source>
        <strain evidence="1 2">MRSN571793</strain>
    </source>
</reference>
<dbReference type="Proteomes" id="UP000297861">
    <property type="component" value="Unassembled WGS sequence"/>
</dbReference>
<dbReference type="EMBL" id="SOML01000006">
    <property type="protein sequence ID" value="TFD96012.1"/>
    <property type="molecule type" value="Genomic_DNA"/>
</dbReference>
<gene>
    <name evidence="1" type="ORF">E2605_10475</name>
</gene>
<evidence type="ECO:0000313" key="1">
    <source>
        <dbReference type="EMBL" id="TFD96012.1"/>
    </source>
</evidence>
<accession>A0A4Y8L3E4</accession>
<proteinExistence type="predicted"/>
<sequence>MSRKFQDKINSDREIIDLRMQSEELINAMERMTEDEFRKESQRIADAIDARIECLFRESESL</sequence>
<comment type="caution">
    <text evidence="1">The sequence shown here is derived from an EMBL/GenBank/DDBJ whole genome shotgun (WGS) entry which is preliminary data.</text>
</comment>
<dbReference type="RefSeq" id="WP_026627710.1">
    <property type="nucleotide sequence ID" value="NZ_JBKUNW010000021.1"/>
</dbReference>
<dbReference type="AlphaFoldDB" id="A0A4Y8L3E4"/>
<keyword evidence="2" id="KW-1185">Reference proteome</keyword>